<proteinExistence type="predicted"/>
<reference evidence="1 2" key="1">
    <citation type="submission" date="2020-03" db="EMBL/GenBank/DDBJ databases">
        <title>A novel species.</title>
        <authorList>
            <person name="Gao J."/>
        </authorList>
    </citation>
    <scope>NUCLEOTIDE SEQUENCE [LARGE SCALE GENOMIC DNA]</scope>
    <source>
        <strain evidence="1 2">QMT-12</strain>
    </source>
</reference>
<sequence length="161" mass="16744">MAYQLQAVAGGELLLRGASEGLVGACVVPLGGGVALVPMTDRLVDAVGEGDSGRALGFWRLPGGFEAVLARWSRAGAVAYVEAEYFGGAGEQSAAVWEGGELAWGPVHVPEGREFSADGGPISQALRRLGVVAREGQDEFATLGLGRHRDNERWIRAGGGR</sequence>
<keyword evidence="2" id="KW-1185">Reference proteome</keyword>
<gene>
    <name evidence="1" type="ORF">HA039_19580</name>
</gene>
<dbReference type="KEGG" id="slia:HA039_19580"/>
<dbReference type="EMBL" id="CP050177">
    <property type="protein sequence ID" value="QIQ04213.1"/>
    <property type="molecule type" value="Genomic_DNA"/>
</dbReference>
<accession>A0A6G9H101</accession>
<dbReference type="AlphaFoldDB" id="A0A6G9H101"/>
<organism evidence="1 2">
    <name type="scientific">Streptomyces liangshanensis</name>
    <dbReference type="NCBI Taxonomy" id="2717324"/>
    <lineage>
        <taxon>Bacteria</taxon>
        <taxon>Bacillati</taxon>
        <taxon>Actinomycetota</taxon>
        <taxon>Actinomycetes</taxon>
        <taxon>Kitasatosporales</taxon>
        <taxon>Streptomycetaceae</taxon>
        <taxon>Streptomyces</taxon>
    </lineage>
</organism>
<protein>
    <submittedName>
        <fullName evidence="1">Uncharacterized protein</fullName>
    </submittedName>
</protein>
<dbReference type="Proteomes" id="UP000501179">
    <property type="component" value="Chromosome"/>
</dbReference>
<name>A0A6G9H101_9ACTN</name>
<evidence type="ECO:0000313" key="2">
    <source>
        <dbReference type="Proteomes" id="UP000501179"/>
    </source>
</evidence>
<evidence type="ECO:0000313" key="1">
    <source>
        <dbReference type="EMBL" id="QIQ04213.1"/>
    </source>
</evidence>